<dbReference type="Gene3D" id="1.10.10.10">
    <property type="entry name" value="Winged helix-like DNA-binding domain superfamily/Winged helix DNA-binding domain"/>
    <property type="match status" value="1"/>
</dbReference>
<dbReference type="SUPFAM" id="SSF46785">
    <property type="entry name" value="Winged helix' DNA-binding domain"/>
    <property type="match status" value="1"/>
</dbReference>
<dbReference type="FunFam" id="1.10.10.10:FF:000001">
    <property type="entry name" value="LysR family transcriptional regulator"/>
    <property type="match status" value="1"/>
</dbReference>
<evidence type="ECO:0000256" key="1">
    <source>
        <dbReference type="ARBA" id="ARBA00009437"/>
    </source>
</evidence>
<dbReference type="Gene3D" id="3.40.190.290">
    <property type="match status" value="1"/>
</dbReference>
<dbReference type="Pfam" id="PF03466">
    <property type="entry name" value="LysR_substrate"/>
    <property type="match status" value="1"/>
</dbReference>
<accession>W8UH24</accession>
<dbReference type="PANTHER" id="PTHR30346:SF28">
    <property type="entry name" value="HTH-TYPE TRANSCRIPTIONAL REGULATOR CYNR"/>
    <property type="match status" value="1"/>
</dbReference>
<dbReference type="GO" id="GO:0032993">
    <property type="term" value="C:protein-DNA complex"/>
    <property type="evidence" value="ECO:0007669"/>
    <property type="project" value="TreeGrafter"/>
</dbReference>
<dbReference type="NCBIfam" id="NF008416">
    <property type="entry name" value="PRK11242.1"/>
    <property type="match status" value="1"/>
</dbReference>
<dbReference type="Proteomes" id="UP000019586">
    <property type="component" value="Chromosome"/>
</dbReference>
<dbReference type="PRINTS" id="PR00039">
    <property type="entry name" value="HTHLYSR"/>
</dbReference>
<dbReference type="HOGENOM" id="CLU_039613_6_0_6"/>
<dbReference type="InterPro" id="IPR005119">
    <property type="entry name" value="LysR_subst-bd"/>
</dbReference>
<dbReference type="InterPro" id="IPR036388">
    <property type="entry name" value="WH-like_DNA-bd_sf"/>
</dbReference>
<dbReference type="SUPFAM" id="SSF53850">
    <property type="entry name" value="Periplasmic binding protein-like II"/>
    <property type="match status" value="1"/>
</dbReference>
<keyword evidence="4" id="KW-0804">Transcription</keyword>
<evidence type="ECO:0000256" key="2">
    <source>
        <dbReference type="ARBA" id="ARBA00023015"/>
    </source>
</evidence>
<dbReference type="AlphaFoldDB" id="W8UH24"/>
<dbReference type="GO" id="GO:0003677">
    <property type="term" value="F:DNA binding"/>
    <property type="evidence" value="ECO:0007669"/>
    <property type="project" value="UniProtKB-KW"/>
</dbReference>
<keyword evidence="2" id="KW-0805">Transcription regulation</keyword>
<reference evidence="6 7" key="1">
    <citation type="journal article" date="2014" name="Proc. Natl. Acad. Sci. U.S.A.">
        <title>Molecular dissection of the evolution of carbapenem-resistant multilocus sequence type 258 Klebsiella pneumoniae.</title>
        <authorList>
            <person name="Deleo F.R."/>
            <person name="Chen L."/>
            <person name="Porcella S.F."/>
            <person name="Martens C.A."/>
            <person name="Kobayashi S.D."/>
            <person name="Porter A.R."/>
            <person name="Chavda K.D."/>
            <person name="Jacobs M.R."/>
            <person name="Mathema B."/>
            <person name="Olsen R.J."/>
            <person name="Bonomo R.A."/>
            <person name="Musser J.M."/>
            <person name="Kreiswirth B.N."/>
        </authorList>
    </citation>
    <scope>NUCLEOTIDE SEQUENCE [LARGE SCALE GENOMIC DNA]</scope>
    <source>
        <strain evidence="6">30684/NJST258_2</strain>
    </source>
</reference>
<dbReference type="InterPro" id="IPR000847">
    <property type="entry name" value="LysR_HTH_N"/>
</dbReference>
<organism evidence="6 7">
    <name type="scientific">Klebsiella pneumoniae 30684/NJST258_2</name>
    <dbReference type="NCBI Taxonomy" id="1420013"/>
    <lineage>
        <taxon>Bacteria</taxon>
        <taxon>Pseudomonadati</taxon>
        <taxon>Pseudomonadota</taxon>
        <taxon>Gammaproteobacteria</taxon>
        <taxon>Enterobacterales</taxon>
        <taxon>Enterobacteriaceae</taxon>
        <taxon>Klebsiella/Raoultella group</taxon>
        <taxon>Klebsiella</taxon>
        <taxon>Klebsiella pneumoniae complex</taxon>
    </lineage>
</organism>
<name>W8UH24_KLEPN</name>
<sequence>MEFLIGGPMLLRQLSYFIAVAEHCGFSRAAAALHVSQPALSQQIRQLEAMLEVQLFDRSGRRIRLTDAGEIWLEYARRALRELEEGRRALHDAEDLQHGKLRIAMTPTFTTYMLGPLMEAYYRRYPGVKVLIQEMNQERMEAMLLEDELDVGIAFDDCRSQEIVVQPLLTETLALVVSRAHPLAGERDLQLQALDAQPLILLSSEFATREQIDRYCRLHRLEPDVRMEANSIGAVLSVIRSTTLATLLPAAIAGQFDDVVAIELRPALLQRTACLLQRQGAWQSAAAREFITLARENAITIEQENRQSLA</sequence>
<evidence type="ECO:0000259" key="5">
    <source>
        <dbReference type="PROSITE" id="PS50931"/>
    </source>
</evidence>
<gene>
    <name evidence="6" type="ORF">KPNJ2_01575</name>
</gene>
<comment type="similarity">
    <text evidence="1">Belongs to the LysR transcriptional regulatory family.</text>
</comment>
<dbReference type="EMBL" id="CP006918">
    <property type="protein sequence ID" value="AHM78355.1"/>
    <property type="molecule type" value="Genomic_DNA"/>
</dbReference>
<feature type="domain" description="HTH lysR-type" evidence="5">
    <location>
        <begin position="9"/>
        <end position="66"/>
    </location>
</feature>
<dbReference type="PANTHER" id="PTHR30346">
    <property type="entry name" value="TRANSCRIPTIONAL DUAL REGULATOR HCAR-RELATED"/>
    <property type="match status" value="1"/>
</dbReference>
<protein>
    <submittedName>
        <fullName evidence="6">Cyn operon transcriptional activator</fullName>
    </submittedName>
</protein>
<dbReference type="PATRIC" id="fig|1420013.3.peg.1506"/>
<dbReference type="GO" id="GO:0003700">
    <property type="term" value="F:DNA-binding transcription factor activity"/>
    <property type="evidence" value="ECO:0007669"/>
    <property type="project" value="InterPro"/>
</dbReference>
<keyword evidence="3" id="KW-0238">DNA-binding</keyword>
<dbReference type="KEGG" id="kps:KPNJ2_01575"/>
<dbReference type="InterPro" id="IPR036390">
    <property type="entry name" value="WH_DNA-bd_sf"/>
</dbReference>
<dbReference type="PROSITE" id="PS50931">
    <property type="entry name" value="HTH_LYSR"/>
    <property type="match status" value="1"/>
</dbReference>
<evidence type="ECO:0000313" key="6">
    <source>
        <dbReference type="EMBL" id="AHM78355.1"/>
    </source>
</evidence>
<proteinExistence type="inferred from homology"/>
<evidence type="ECO:0000313" key="7">
    <source>
        <dbReference type="Proteomes" id="UP000019586"/>
    </source>
</evidence>
<evidence type="ECO:0000256" key="3">
    <source>
        <dbReference type="ARBA" id="ARBA00023125"/>
    </source>
</evidence>
<dbReference type="Pfam" id="PF00126">
    <property type="entry name" value="HTH_1"/>
    <property type="match status" value="1"/>
</dbReference>
<evidence type="ECO:0000256" key="4">
    <source>
        <dbReference type="ARBA" id="ARBA00023163"/>
    </source>
</evidence>